<dbReference type="OrthoDB" id="1001181at2759"/>
<accession>A0A9D4AMB7</accession>
<keyword evidence="3" id="KW-1185">Reference proteome</keyword>
<comment type="caution">
    <text evidence="2">The sequence shown here is derived from an EMBL/GenBank/DDBJ whole genome shotgun (WGS) entry which is preliminary data.</text>
</comment>
<organism evidence="2 3">
    <name type="scientific">Gossypium stocksii</name>
    <dbReference type="NCBI Taxonomy" id="47602"/>
    <lineage>
        <taxon>Eukaryota</taxon>
        <taxon>Viridiplantae</taxon>
        <taxon>Streptophyta</taxon>
        <taxon>Embryophyta</taxon>
        <taxon>Tracheophyta</taxon>
        <taxon>Spermatophyta</taxon>
        <taxon>Magnoliopsida</taxon>
        <taxon>eudicotyledons</taxon>
        <taxon>Gunneridae</taxon>
        <taxon>Pentapetalae</taxon>
        <taxon>rosids</taxon>
        <taxon>malvids</taxon>
        <taxon>Malvales</taxon>
        <taxon>Malvaceae</taxon>
        <taxon>Malvoideae</taxon>
        <taxon>Gossypium</taxon>
    </lineage>
</organism>
<feature type="domain" description="RNase H type-1" evidence="1">
    <location>
        <begin position="56"/>
        <end position="139"/>
    </location>
</feature>
<dbReference type="EMBL" id="JAIQCV010000001">
    <property type="protein sequence ID" value="KAH1130159.1"/>
    <property type="molecule type" value="Genomic_DNA"/>
</dbReference>
<evidence type="ECO:0000313" key="2">
    <source>
        <dbReference type="EMBL" id="KAH1130159.1"/>
    </source>
</evidence>
<dbReference type="Pfam" id="PF13456">
    <property type="entry name" value="RVT_3"/>
    <property type="match status" value="1"/>
</dbReference>
<proteinExistence type="predicted"/>
<dbReference type="GO" id="GO:0003676">
    <property type="term" value="F:nucleic acid binding"/>
    <property type="evidence" value="ECO:0007669"/>
    <property type="project" value="InterPro"/>
</dbReference>
<dbReference type="AlphaFoldDB" id="A0A9D4AMB7"/>
<gene>
    <name evidence="2" type="ORF">J1N35_001537</name>
</gene>
<dbReference type="InterPro" id="IPR036397">
    <property type="entry name" value="RNaseH_sf"/>
</dbReference>
<dbReference type="Gene3D" id="3.30.420.10">
    <property type="entry name" value="Ribonuclease H-like superfamily/Ribonuclease H"/>
    <property type="match status" value="1"/>
</dbReference>
<dbReference type="SUPFAM" id="SSF53098">
    <property type="entry name" value="Ribonuclease H-like"/>
    <property type="match status" value="1"/>
</dbReference>
<sequence length="156" mass="17438">MNQLMHEKVNTTARDLSQKIQYHVPKFEGTREIKASSNREINQKAEEVLPLVKIQFDAAFDNREFRSALGLVVWGTTNEYLASKSVLHTNVASPFAAEAHARLEAVKLGIKIGIQEIQILGDSQTVIKKCQAKATNFSVIGRLSKTFKANNLISER</sequence>
<evidence type="ECO:0000313" key="3">
    <source>
        <dbReference type="Proteomes" id="UP000828251"/>
    </source>
</evidence>
<dbReference type="GO" id="GO:0004523">
    <property type="term" value="F:RNA-DNA hybrid ribonuclease activity"/>
    <property type="evidence" value="ECO:0007669"/>
    <property type="project" value="InterPro"/>
</dbReference>
<protein>
    <recommendedName>
        <fullName evidence="1">RNase H type-1 domain-containing protein</fullName>
    </recommendedName>
</protein>
<dbReference type="InterPro" id="IPR002156">
    <property type="entry name" value="RNaseH_domain"/>
</dbReference>
<reference evidence="2 3" key="1">
    <citation type="journal article" date="2021" name="Plant Biotechnol. J.">
        <title>Multi-omics assisted identification of the key and species-specific regulatory components of drought-tolerant mechanisms in Gossypium stocksii.</title>
        <authorList>
            <person name="Yu D."/>
            <person name="Ke L."/>
            <person name="Zhang D."/>
            <person name="Wu Y."/>
            <person name="Sun Y."/>
            <person name="Mei J."/>
            <person name="Sun J."/>
            <person name="Sun Y."/>
        </authorList>
    </citation>
    <scope>NUCLEOTIDE SEQUENCE [LARGE SCALE GENOMIC DNA]</scope>
    <source>
        <strain evidence="3">cv. E1</strain>
        <tissue evidence="2">Leaf</tissue>
    </source>
</reference>
<dbReference type="Proteomes" id="UP000828251">
    <property type="component" value="Unassembled WGS sequence"/>
</dbReference>
<name>A0A9D4AMB7_9ROSI</name>
<evidence type="ECO:0000259" key="1">
    <source>
        <dbReference type="Pfam" id="PF13456"/>
    </source>
</evidence>
<dbReference type="InterPro" id="IPR012337">
    <property type="entry name" value="RNaseH-like_sf"/>
</dbReference>